<dbReference type="OrthoDB" id="4899871at2759"/>
<feature type="region of interest" description="Disordered" evidence="1">
    <location>
        <begin position="266"/>
        <end position="287"/>
    </location>
</feature>
<dbReference type="KEGG" id="trr:M419DRAFT_96972"/>
<reference evidence="3" key="1">
    <citation type="journal article" date="2013" name="Ind. Biotechnol.">
        <title>Comparative genomics analysis of Trichoderma reesei strains.</title>
        <authorList>
            <person name="Koike H."/>
            <person name="Aerts A."/>
            <person name="LaButti K."/>
            <person name="Grigoriev I.V."/>
            <person name="Baker S.E."/>
        </authorList>
    </citation>
    <scope>NUCLEOTIDE SEQUENCE [LARGE SCALE GENOMIC DNA]</scope>
    <source>
        <strain evidence="3">ATCC 56765 / BCRC 32924 / NRRL 11460 / Rut C-30</strain>
    </source>
</reference>
<dbReference type="AlphaFoldDB" id="A0A024SEU2"/>
<dbReference type="Proteomes" id="UP000024376">
    <property type="component" value="Unassembled WGS sequence"/>
</dbReference>
<sequence length="413" mass="46625">MPRQKYRELRSRAVEQDPCAGPADLPAFDSFLDADHCMMDVADAMTGGQQDDDSVLLTDNEALDTFLCNTGRDAINSFGQDDCPGLSPDFPLTWDNNIGNLALPTDLNNTHCFETASPMSRADISTRRFSRLHAGLAEPHARLFEGSELSVEVKDYSRTDEEVDQLFTNLINDMKMNNLSVDDMMEINNVTTESTFNDTNFTTDYMFDGGITPFATTDGPDIWTINNDATNTFTEILSDMTTDDIMIGHLDGMNPVYGPCDAAAGSEPVSFDSNNGSPDEEMKDSPVCGPQGASYDLDPNGHSKPGYKWCCDRWWKDDGNFKKHLQRHDKQLPCEAEPPSRRLCFEVFADDKDRKRHYWVHHKRYAKEQKIPDEKCRCENCNATFSRKDRRTRHLNKNPKCRAAVEQMYGNGL</sequence>
<evidence type="ECO:0000313" key="3">
    <source>
        <dbReference type="Proteomes" id="UP000024376"/>
    </source>
</evidence>
<organism evidence="2 3">
    <name type="scientific">Hypocrea jecorina (strain ATCC 56765 / BCRC 32924 / NRRL 11460 / Rut C-30)</name>
    <name type="common">Trichoderma reesei</name>
    <dbReference type="NCBI Taxonomy" id="1344414"/>
    <lineage>
        <taxon>Eukaryota</taxon>
        <taxon>Fungi</taxon>
        <taxon>Dikarya</taxon>
        <taxon>Ascomycota</taxon>
        <taxon>Pezizomycotina</taxon>
        <taxon>Sordariomycetes</taxon>
        <taxon>Hypocreomycetidae</taxon>
        <taxon>Hypocreales</taxon>
        <taxon>Hypocreaceae</taxon>
        <taxon>Trichoderma</taxon>
    </lineage>
</organism>
<dbReference type="HOGENOM" id="CLU_665748_0_0_1"/>
<evidence type="ECO:0000313" key="2">
    <source>
        <dbReference type="EMBL" id="ETS03860.1"/>
    </source>
</evidence>
<gene>
    <name evidence="2" type="ORF">M419DRAFT_96972</name>
</gene>
<name>A0A024SEU2_HYPJR</name>
<dbReference type="EMBL" id="KI911142">
    <property type="protein sequence ID" value="ETS03860.1"/>
    <property type="molecule type" value="Genomic_DNA"/>
</dbReference>
<proteinExistence type="predicted"/>
<evidence type="ECO:0000256" key="1">
    <source>
        <dbReference type="SAM" id="MobiDB-lite"/>
    </source>
</evidence>
<accession>A0A024SEU2</accession>
<protein>
    <submittedName>
        <fullName evidence="2">Uncharacterized protein</fullName>
    </submittedName>
</protein>